<dbReference type="EMBL" id="MU268066">
    <property type="protein sequence ID" value="KAH7906123.1"/>
    <property type="molecule type" value="Genomic_DNA"/>
</dbReference>
<evidence type="ECO:0000313" key="1">
    <source>
        <dbReference type="EMBL" id="KAH7906123.1"/>
    </source>
</evidence>
<gene>
    <name evidence="1" type="ORF">BJ138DRAFT_1163333</name>
</gene>
<reference evidence="1" key="1">
    <citation type="journal article" date="2021" name="New Phytol.">
        <title>Evolutionary innovations through gain and loss of genes in the ectomycorrhizal Boletales.</title>
        <authorList>
            <person name="Wu G."/>
            <person name="Miyauchi S."/>
            <person name="Morin E."/>
            <person name="Kuo A."/>
            <person name="Drula E."/>
            <person name="Varga T."/>
            <person name="Kohler A."/>
            <person name="Feng B."/>
            <person name="Cao Y."/>
            <person name="Lipzen A."/>
            <person name="Daum C."/>
            <person name="Hundley H."/>
            <person name="Pangilinan J."/>
            <person name="Johnson J."/>
            <person name="Barry K."/>
            <person name="LaButti K."/>
            <person name="Ng V."/>
            <person name="Ahrendt S."/>
            <person name="Min B."/>
            <person name="Choi I.G."/>
            <person name="Park H."/>
            <person name="Plett J.M."/>
            <person name="Magnuson J."/>
            <person name="Spatafora J.W."/>
            <person name="Nagy L.G."/>
            <person name="Henrissat B."/>
            <person name="Grigoriev I.V."/>
            <person name="Yang Z.L."/>
            <person name="Xu J."/>
            <person name="Martin F.M."/>
        </authorList>
    </citation>
    <scope>NUCLEOTIDE SEQUENCE</scope>
    <source>
        <strain evidence="1">ATCC 28755</strain>
    </source>
</reference>
<name>A0ACB7ZZJ0_9AGAM</name>
<protein>
    <submittedName>
        <fullName evidence="1">Uncharacterized protein</fullName>
    </submittedName>
</protein>
<comment type="caution">
    <text evidence="1">The sequence shown here is derived from an EMBL/GenBank/DDBJ whole genome shotgun (WGS) entry which is preliminary data.</text>
</comment>
<dbReference type="Proteomes" id="UP000790377">
    <property type="component" value="Unassembled WGS sequence"/>
</dbReference>
<evidence type="ECO:0000313" key="2">
    <source>
        <dbReference type="Proteomes" id="UP000790377"/>
    </source>
</evidence>
<organism evidence="1 2">
    <name type="scientific">Hygrophoropsis aurantiaca</name>
    <dbReference type="NCBI Taxonomy" id="72124"/>
    <lineage>
        <taxon>Eukaryota</taxon>
        <taxon>Fungi</taxon>
        <taxon>Dikarya</taxon>
        <taxon>Basidiomycota</taxon>
        <taxon>Agaricomycotina</taxon>
        <taxon>Agaricomycetes</taxon>
        <taxon>Agaricomycetidae</taxon>
        <taxon>Boletales</taxon>
        <taxon>Coniophorineae</taxon>
        <taxon>Hygrophoropsidaceae</taxon>
        <taxon>Hygrophoropsis</taxon>
    </lineage>
</organism>
<keyword evidence="2" id="KW-1185">Reference proteome</keyword>
<proteinExistence type="predicted"/>
<accession>A0ACB7ZZJ0</accession>
<sequence>MTEQTLLGIKMPKDSSSGVKTIEQEILELEHMEITLLDHIAQVRASLAQKRSKSQQAKNQLAPVCRLPNELILSCFEHFSSDEAFGACSQTLEPGISHLILNPAIIVSHVSHDWRQLFLKELLRRSGSNLIAVDLRYCFVSVPRYHLGLTKYKMQAFIEALKPVRHRLGALFGVHAQKIMIGLVSHTPASSPSHPSLGRFPGLSAFGALSHLTFAYPWMGTKQLQFSYSNCQEILAALPNIRSLKFDNSAPNVQLPRLAGDSSIPNDAPAFLPLLSSLAVVSIWEFHHVFALLSAPNLHRLELCGLVLRYTGLVARVFFVDGFPRFPTITEMALTPAYGAYPKAARSFFQAFPCLARVVIDGIDFVDIDAAASYVVNRTVSLD</sequence>